<proteinExistence type="predicted"/>
<comment type="caution">
    <text evidence="5">The sequence shown here is derived from an EMBL/GenBank/DDBJ whole genome shotgun (WGS) entry which is preliminary data.</text>
</comment>
<dbReference type="InterPro" id="IPR027797">
    <property type="entry name" value="PT-TG_dom"/>
</dbReference>
<organism evidence="5 6">
    <name type="scientific">Streptococcus suis</name>
    <dbReference type="NCBI Taxonomy" id="1307"/>
    <lineage>
        <taxon>Bacteria</taxon>
        <taxon>Bacillati</taxon>
        <taxon>Bacillota</taxon>
        <taxon>Bacilli</taxon>
        <taxon>Lactobacillales</taxon>
        <taxon>Streptococcaceae</taxon>
        <taxon>Streptococcus</taxon>
    </lineage>
</organism>
<dbReference type="PANTHER" id="PTHR32305:SF17">
    <property type="entry name" value="TRNA NUCLEASE WAPA"/>
    <property type="match status" value="1"/>
</dbReference>
<evidence type="ECO:0000313" key="6">
    <source>
        <dbReference type="Proteomes" id="UP000074664"/>
    </source>
</evidence>
<evidence type="ECO:0000256" key="3">
    <source>
        <dbReference type="SAM" id="MobiDB-lite"/>
    </source>
</evidence>
<dbReference type="Pfam" id="PF14449">
    <property type="entry name" value="PT-TG"/>
    <property type="match status" value="1"/>
</dbReference>
<dbReference type="InterPro" id="IPR050708">
    <property type="entry name" value="T6SS_VgrG/RHS"/>
</dbReference>
<dbReference type="Gene3D" id="2.180.10.10">
    <property type="entry name" value="RHS repeat-associated core"/>
    <property type="match status" value="1"/>
</dbReference>
<dbReference type="AlphaFoldDB" id="A0AAN2UUF4"/>
<feature type="compositionally biased region" description="Low complexity" evidence="3">
    <location>
        <begin position="114"/>
        <end position="124"/>
    </location>
</feature>
<dbReference type="NCBIfam" id="TIGR03696">
    <property type="entry name" value="Rhs_assc_core"/>
    <property type="match status" value="1"/>
</dbReference>
<feature type="region of interest" description="Disordered" evidence="3">
    <location>
        <begin position="85"/>
        <end position="126"/>
    </location>
</feature>
<accession>A0AAN2UUF4</accession>
<sequence length="552" mass="61198">MTGLTQNGNSVASSSYNLYGATKQTTDTTGNPFAYNGEARDVTSLDYLRARYYDNQAGTFLTADSYLGSQTDPLSQNLYAYVQNNPANYTDPSGHIGRPNINLPDSRGSRQPKRSSQSKSNQSKVYPIFPSGTSIIDQQLIIANQSAAQGLVDAQKRFIQETKGYSYNPIVDMFRDPLGPSRSPIDYGSTPFATITRSYIDSVLTTARQTVYTPPPSDYERAVQSGQSTYDWSHSTTREAKNIHRNWTKALEETIRHVCNTQTAKGKDSGTRNKPTISVADFRKIEEANKYGLTVAQKERIDKMTLDQYLQSPQMTAEEILYARQVKFASYTEARKDVFPTFVAELSGWNNIQRLKDGVDPTTGEQANRWFAAGELSLDLASNLLPFLKAGKITQLGKILDATDDVVDSVKVTENIADTTVSLEKVDAAKDVYKPIQGPAKPEMTAPGFEEWLTKGNSDNMVYFGVKDGVPVYTGITKQPIENRLAQHIRGGKDIDELIPLYEGLTRNQARALEQSLIENPLGTSNVLNKINSISPNNVFYDDALSWATKNQ</sequence>
<keyword evidence="2" id="KW-0964">Secreted</keyword>
<evidence type="ECO:0000259" key="4">
    <source>
        <dbReference type="Pfam" id="PF14449"/>
    </source>
</evidence>
<protein>
    <submittedName>
        <fullName evidence="5">Cell wall-associated polypeptide CWBP200</fullName>
    </submittedName>
</protein>
<evidence type="ECO:0000256" key="2">
    <source>
        <dbReference type="ARBA" id="ARBA00022525"/>
    </source>
</evidence>
<evidence type="ECO:0000256" key="1">
    <source>
        <dbReference type="ARBA" id="ARBA00004613"/>
    </source>
</evidence>
<feature type="domain" description="Pre-toxin TG" evidence="4">
    <location>
        <begin position="341"/>
        <end position="395"/>
    </location>
</feature>
<dbReference type="GO" id="GO:0005576">
    <property type="term" value="C:extracellular region"/>
    <property type="evidence" value="ECO:0007669"/>
    <property type="project" value="UniProtKB-SubCell"/>
</dbReference>
<name>A0AAN2UUF4_STRSU</name>
<comment type="subcellular location">
    <subcellularLocation>
        <location evidence="1">Secreted</location>
    </subcellularLocation>
</comment>
<gene>
    <name evidence="5" type="primary">wapA_3</name>
    <name evidence="5" type="ORF">ERS132392_02294</name>
</gene>
<reference evidence="5 6" key="1">
    <citation type="submission" date="2016-02" db="EMBL/GenBank/DDBJ databases">
        <authorList>
            <consortium name="Pathogen Informatics"/>
        </authorList>
    </citation>
    <scope>NUCLEOTIDE SEQUENCE [LARGE SCALE GENOMIC DNA]</scope>
    <source>
        <strain evidence="5 6">LSS30</strain>
    </source>
</reference>
<dbReference type="PANTHER" id="PTHR32305">
    <property type="match status" value="1"/>
</dbReference>
<dbReference type="EMBL" id="FIGH01000023">
    <property type="protein sequence ID" value="CYU93344.1"/>
    <property type="molecule type" value="Genomic_DNA"/>
</dbReference>
<evidence type="ECO:0000313" key="5">
    <source>
        <dbReference type="EMBL" id="CYU93344.1"/>
    </source>
</evidence>
<dbReference type="InterPro" id="IPR022385">
    <property type="entry name" value="Rhs_assc_core"/>
</dbReference>
<dbReference type="Proteomes" id="UP000074664">
    <property type="component" value="Unassembled WGS sequence"/>
</dbReference>